<proteinExistence type="predicted"/>
<feature type="region of interest" description="Disordered" evidence="1">
    <location>
        <begin position="236"/>
        <end position="343"/>
    </location>
</feature>
<dbReference type="Proteomes" id="UP000188320">
    <property type="component" value="Unassembled WGS sequence"/>
</dbReference>
<dbReference type="PANTHER" id="PTHR47180">
    <property type="entry name" value="ADP-RIBOSYLATION FACTOR-BINDING PROTEIN GGA1-RELATED"/>
    <property type="match status" value="1"/>
</dbReference>
<dbReference type="InterPro" id="IPR038425">
    <property type="entry name" value="GAT_sf"/>
</dbReference>
<organism evidence="3 4">
    <name type="scientific">Zancudomyces culisetae</name>
    <name type="common">Gut fungus</name>
    <name type="synonym">Smittium culisetae</name>
    <dbReference type="NCBI Taxonomy" id="1213189"/>
    <lineage>
        <taxon>Eukaryota</taxon>
        <taxon>Fungi</taxon>
        <taxon>Fungi incertae sedis</taxon>
        <taxon>Zoopagomycota</taxon>
        <taxon>Kickxellomycotina</taxon>
        <taxon>Harpellomycetes</taxon>
        <taxon>Harpellales</taxon>
        <taxon>Legeriomycetaceae</taxon>
        <taxon>Zancudomyces</taxon>
    </lineage>
</organism>
<gene>
    <name evidence="3" type="ORF">AX774_g115</name>
</gene>
<feature type="region of interest" description="Disordered" evidence="1">
    <location>
        <begin position="173"/>
        <end position="204"/>
    </location>
</feature>
<evidence type="ECO:0000313" key="4">
    <source>
        <dbReference type="Proteomes" id="UP000188320"/>
    </source>
</evidence>
<feature type="compositionally biased region" description="Low complexity" evidence="1">
    <location>
        <begin position="311"/>
        <end position="330"/>
    </location>
</feature>
<accession>A0A1R1PZ52</accession>
<feature type="compositionally biased region" description="Polar residues" evidence="1">
    <location>
        <begin position="179"/>
        <end position="189"/>
    </location>
</feature>
<dbReference type="PANTHER" id="PTHR47180:SF1">
    <property type="entry name" value="ADP-RIBOSYLATION FACTOR-BINDING PROTEIN GGA1-RELATED"/>
    <property type="match status" value="1"/>
</dbReference>
<dbReference type="GO" id="GO:0006895">
    <property type="term" value="P:Golgi to endosome transport"/>
    <property type="evidence" value="ECO:0007669"/>
    <property type="project" value="TreeGrafter"/>
</dbReference>
<dbReference type="InterPro" id="IPR052653">
    <property type="entry name" value="ARF-binding"/>
</dbReference>
<feature type="compositionally biased region" description="Polar residues" evidence="1">
    <location>
        <begin position="236"/>
        <end position="257"/>
    </location>
</feature>
<dbReference type="PROSITE" id="PS50909">
    <property type="entry name" value="GAT"/>
    <property type="match status" value="1"/>
</dbReference>
<feature type="compositionally biased region" description="Polar residues" evidence="1">
    <location>
        <begin position="292"/>
        <end position="301"/>
    </location>
</feature>
<dbReference type="GO" id="GO:0005802">
    <property type="term" value="C:trans-Golgi network"/>
    <property type="evidence" value="ECO:0007669"/>
    <property type="project" value="TreeGrafter"/>
</dbReference>
<evidence type="ECO:0000313" key="3">
    <source>
        <dbReference type="EMBL" id="OMH86225.1"/>
    </source>
</evidence>
<reference evidence="4" key="1">
    <citation type="submission" date="2017-01" db="EMBL/GenBank/DDBJ databases">
        <authorList>
            <person name="Wang Y."/>
            <person name="White M."/>
            <person name="Kvist S."/>
            <person name="Moncalvo J.-M."/>
        </authorList>
    </citation>
    <scope>NUCLEOTIDE SEQUENCE [LARGE SCALE GENOMIC DNA]</scope>
    <source>
        <strain evidence="4">COL-18-3</strain>
    </source>
</reference>
<sequence>MEKEDIEAMKVKLQELLRRATPQDLREANKLMKLITGYESTPKSHDYNQEFVKELSGLETKAELLRDIILVMEPGQYLDETAQDLLSACVSNQNKVKELLEHYQEIRSEGDFDESEEHEISIIYHRLIYLTNIIPQVIKAAHDVERGIKPEFNEPESRPDLVDQNADSLIRLEDDENDVQQNGKNSNSDSEPKSDDLLGLSFNENPKKNNPLYVNLTASPSVSPSPSAAGFFVHTNTQKSTTRPGNLSKSSSKQPSKNDPFDFGDIMSINKSFGTPNSSRSANSASSANPSTIPVSKSNVIHDSGFDTVFSNSTATPPSTNTNNPSNTASVRHKASGDLIDLL</sequence>
<dbReference type="SUPFAM" id="SSF89009">
    <property type="entry name" value="GAT-like domain"/>
    <property type="match status" value="1"/>
</dbReference>
<protein>
    <submittedName>
        <fullName evidence="3">Putative ADP-ribosylation factor-binding protein</fullName>
    </submittedName>
</protein>
<dbReference type="GO" id="GO:0043130">
    <property type="term" value="F:ubiquitin binding"/>
    <property type="evidence" value="ECO:0007669"/>
    <property type="project" value="InterPro"/>
</dbReference>
<dbReference type="GO" id="GO:0043328">
    <property type="term" value="P:protein transport to vacuole involved in ubiquitin-dependent protein catabolic process via the multivesicular body sorting pathway"/>
    <property type="evidence" value="ECO:0007669"/>
    <property type="project" value="TreeGrafter"/>
</dbReference>
<dbReference type="GO" id="GO:0035091">
    <property type="term" value="F:phosphatidylinositol binding"/>
    <property type="evidence" value="ECO:0007669"/>
    <property type="project" value="InterPro"/>
</dbReference>
<dbReference type="Gene3D" id="1.20.58.160">
    <property type="match status" value="1"/>
</dbReference>
<evidence type="ECO:0000256" key="1">
    <source>
        <dbReference type="SAM" id="MobiDB-lite"/>
    </source>
</evidence>
<dbReference type="InterPro" id="IPR004152">
    <property type="entry name" value="GAT_dom"/>
</dbReference>
<dbReference type="OrthoDB" id="2018246at2759"/>
<name>A0A1R1PZ52_ZANCU</name>
<feature type="domain" description="GAT" evidence="2">
    <location>
        <begin position="6"/>
        <end position="136"/>
    </location>
</feature>
<comment type="caution">
    <text evidence="3">The sequence shown here is derived from an EMBL/GenBank/DDBJ whole genome shotgun (WGS) entry which is preliminary data.</text>
</comment>
<evidence type="ECO:0000259" key="2">
    <source>
        <dbReference type="PROSITE" id="PS50909"/>
    </source>
</evidence>
<dbReference type="GO" id="GO:0005829">
    <property type="term" value="C:cytosol"/>
    <property type="evidence" value="ECO:0007669"/>
    <property type="project" value="GOC"/>
</dbReference>
<dbReference type="GO" id="GO:0006896">
    <property type="term" value="P:Golgi to vacuole transport"/>
    <property type="evidence" value="ECO:0007669"/>
    <property type="project" value="TreeGrafter"/>
</dbReference>
<dbReference type="EMBL" id="LSSK01000009">
    <property type="protein sequence ID" value="OMH86225.1"/>
    <property type="molecule type" value="Genomic_DNA"/>
</dbReference>
<keyword evidence="4" id="KW-1185">Reference proteome</keyword>
<feature type="compositionally biased region" description="Low complexity" evidence="1">
    <location>
        <begin position="276"/>
        <end position="291"/>
    </location>
</feature>
<dbReference type="AlphaFoldDB" id="A0A1R1PZ52"/>